<dbReference type="GO" id="GO:0030145">
    <property type="term" value="F:manganese ion binding"/>
    <property type="evidence" value="ECO:0007669"/>
    <property type="project" value="TreeGrafter"/>
</dbReference>
<dbReference type="PANTHER" id="PTHR30387:SF2">
    <property type="entry name" value="MANNONATE DEHYDRATASE"/>
    <property type="match status" value="1"/>
</dbReference>
<reference evidence="11" key="1">
    <citation type="submission" date="2021-01" db="EMBL/GenBank/DDBJ databases">
        <title>Description of Breznakiella homolactica.</title>
        <authorList>
            <person name="Song Y."/>
            <person name="Brune A."/>
        </authorList>
    </citation>
    <scope>NUCLEOTIDE SEQUENCE</scope>
    <source>
        <strain evidence="11">RmG30</strain>
    </source>
</reference>
<dbReference type="InterPro" id="IPR036237">
    <property type="entry name" value="Xyl_isomerase-like_sf"/>
</dbReference>
<comment type="cofactor">
    <cofactor evidence="3">
        <name>Fe(2+)</name>
        <dbReference type="ChEBI" id="CHEBI:29033"/>
    </cofactor>
</comment>
<organism evidence="11 12">
    <name type="scientific">Breznakiella homolactica</name>
    <dbReference type="NCBI Taxonomy" id="2798577"/>
    <lineage>
        <taxon>Bacteria</taxon>
        <taxon>Pseudomonadati</taxon>
        <taxon>Spirochaetota</taxon>
        <taxon>Spirochaetia</taxon>
        <taxon>Spirochaetales</taxon>
        <taxon>Breznakiellaceae</taxon>
        <taxon>Breznakiella</taxon>
    </lineage>
</organism>
<evidence type="ECO:0000256" key="8">
    <source>
        <dbReference type="ARBA" id="ARBA00023004"/>
    </source>
</evidence>
<evidence type="ECO:0000256" key="6">
    <source>
        <dbReference type="ARBA" id="ARBA00007389"/>
    </source>
</evidence>
<evidence type="ECO:0000256" key="3">
    <source>
        <dbReference type="ARBA" id="ARBA00001954"/>
    </source>
</evidence>
<keyword evidence="12" id="KW-1185">Reference proteome</keyword>
<dbReference type="Gene3D" id="3.20.20.150">
    <property type="entry name" value="Divalent-metal-dependent TIM barrel enzymes"/>
    <property type="match status" value="1"/>
</dbReference>
<dbReference type="AlphaFoldDB" id="A0A7T7XRM6"/>
<dbReference type="EMBL" id="CP067089">
    <property type="protein sequence ID" value="QQO11246.1"/>
    <property type="molecule type" value="Genomic_DNA"/>
</dbReference>
<comment type="cofactor">
    <cofactor evidence="2">
        <name>Mn(2+)</name>
        <dbReference type="ChEBI" id="CHEBI:29035"/>
    </cofactor>
</comment>
<evidence type="ECO:0000256" key="1">
    <source>
        <dbReference type="ARBA" id="ARBA00001794"/>
    </source>
</evidence>
<evidence type="ECO:0000256" key="4">
    <source>
        <dbReference type="ARBA" id="ARBA00002713"/>
    </source>
</evidence>
<dbReference type="RefSeq" id="WP_215628555.1">
    <property type="nucleotide sequence ID" value="NZ_CP067089.2"/>
</dbReference>
<dbReference type="EC" id="4.2.1.8" evidence="7"/>
<evidence type="ECO:0000256" key="9">
    <source>
        <dbReference type="ARBA" id="ARBA00023211"/>
    </source>
</evidence>
<evidence type="ECO:0000256" key="7">
    <source>
        <dbReference type="ARBA" id="ARBA00012927"/>
    </source>
</evidence>
<sequence>MGNSMRLAFGQIRRVDRETMTDARQLGIDRVHFNLPFDLPAEKRWEYEDLLKFREAADQYGVIVEGMENLPIRFYDKAMLGEEGRNEQIDNVCESIRNLGRAGIPVLGYHFSPSFVWRTSNSAPLGRYGAKVQAFDLALQEQGIDDMDDFGQRRDVPVPDVEFLWENFEYFMKRVLPAAEEYGVTMALHPDDPPVPQLSGIARMFIDLESYKRADELLQSKNWGLLFCIGTFSQMPGGAKNIFEAIEYFGPRKKLVYAHMRDVRGTVPKFHECLLGEGNFDPFEVMYALMHSGFDGFLLSDHVPAIEGDTPWGHRARINDTAYLRGLMEAIDKMENKQERIKQNEQTIG</sequence>
<dbReference type="PANTHER" id="PTHR30387">
    <property type="entry name" value="MANNONATE DEHYDRATASE"/>
    <property type="match status" value="1"/>
</dbReference>
<evidence type="ECO:0000256" key="10">
    <source>
        <dbReference type="ARBA" id="ARBA00023239"/>
    </source>
</evidence>
<accession>A0A7T7XRM6</accession>
<comment type="function">
    <text evidence="4">Catalyzes the dehydration of D-mannonate.</text>
</comment>
<dbReference type="GO" id="GO:0008927">
    <property type="term" value="F:mannonate dehydratase activity"/>
    <property type="evidence" value="ECO:0007669"/>
    <property type="project" value="UniProtKB-EC"/>
</dbReference>
<dbReference type="Proteomes" id="UP000595917">
    <property type="component" value="Chromosome"/>
</dbReference>
<dbReference type="GO" id="GO:0042840">
    <property type="term" value="P:D-glucuronate catabolic process"/>
    <property type="evidence" value="ECO:0007669"/>
    <property type="project" value="TreeGrafter"/>
</dbReference>
<comment type="catalytic activity">
    <reaction evidence="1">
        <text>D-mannonate = 2-dehydro-3-deoxy-D-gluconate + H2O</text>
        <dbReference type="Rhea" id="RHEA:20097"/>
        <dbReference type="ChEBI" id="CHEBI:15377"/>
        <dbReference type="ChEBI" id="CHEBI:17767"/>
        <dbReference type="ChEBI" id="CHEBI:57990"/>
        <dbReference type="EC" id="4.2.1.8"/>
    </reaction>
</comment>
<comment type="pathway">
    <text evidence="5">Carbohydrate metabolism; pentose and glucuronate interconversion.</text>
</comment>
<dbReference type="KEGG" id="bhc:JFL75_10160"/>
<keyword evidence="9" id="KW-0464">Manganese</keyword>
<keyword evidence="10" id="KW-0456">Lyase</keyword>
<keyword evidence="8" id="KW-0408">Iron</keyword>
<name>A0A7T7XRM6_9SPIR</name>
<evidence type="ECO:0000313" key="11">
    <source>
        <dbReference type="EMBL" id="QQO11246.1"/>
    </source>
</evidence>
<protein>
    <recommendedName>
        <fullName evidence="7">mannonate dehydratase</fullName>
        <ecNumber evidence="7">4.2.1.8</ecNumber>
    </recommendedName>
</protein>
<evidence type="ECO:0000313" key="12">
    <source>
        <dbReference type="Proteomes" id="UP000595917"/>
    </source>
</evidence>
<dbReference type="UniPathway" id="UPA00246"/>
<dbReference type="InterPro" id="IPR004628">
    <property type="entry name" value="Man_deHydtase"/>
</dbReference>
<dbReference type="GO" id="GO:0008198">
    <property type="term" value="F:ferrous iron binding"/>
    <property type="evidence" value="ECO:0007669"/>
    <property type="project" value="TreeGrafter"/>
</dbReference>
<gene>
    <name evidence="11" type="ORF">JFL75_10160</name>
</gene>
<proteinExistence type="inferred from homology"/>
<comment type="similarity">
    <text evidence="6">Belongs to the mannonate dehydratase family.</text>
</comment>
<dbReference type="SUPFAM" id="SSF51658">
    <property type="entry name" value="Xylose isomerase-like"/>
    <property type="match status" value="1"/>
</dbReference>
<dbReference type="Pfam" id="PF03786">
    <property type="entry name" value="UxuA"/>
    <property type="match status" value="1"/>
</dbReference>
<evidence type="ECO:0000256" key="2">
    <source>
        <dbReference type="ARBA" id="ARBA00001936"/>
    </source>
</evidence>
<evidence type="ECO:0000256" key="5">
    <source>
        <dbReference type="ARBA" id="ARBA00004892"/>
    </source>
</evidence>